<accession>A0AAV9ZKJ5</accession>
<name>A0AAV9ZKJ5_9AGAR</name>
<evidence type="ECO:0000256" key="1">
    <source>
        <dbReference type="SAM" id="MobiDB-lite"/>
    </source>
</evidence>
<evidence type="ECO:0000313" key="2">
    <source>
        <dbReference type="EMBL" id="KAK6984755.1"/>
    </source>
</evidence>
<dbReference type="AlphaFoldDB" id="A0AAV9ZKJ5"/>
<comment type="caution">
    <text evidence="2">The sequence shown here is derived from an EMBL/GenBank/DDBJ whole genome shotgun (WGS) entry which is preliminary data.</text>
</comment>
<gene>
    <name evidence="2" type="ORF">R3P38DRAFT_2806356</name>
</gene>
<feature type="region of interest" description="Disordered" evidence="1">
    <location>
        <begin position="1"/>
        <end position="80"/>
    </location>
</feature>
<proteinExistence type="predicted"/>
<organism evidence="2 3">
    <name type="scientific">Favolaschia claudopus</name>
    <dbReference type="NCBI Taxonomy" id="2862362"/>
    <lineage>
        <taxon>Eukaryota</taxon>
        <taxon>Fungi</taxon>
        <taxon>Dikarya</taxon>
        <taxon>Basidiomycota</taxon>
        <taxon>Agaricomycotina</taxon>
        <taxon>Agaricomycetes</taxon>
        <taxon>Agaricomycetidae</taxon>
        <taxon>Agaricales</taxon>
        <taxon>Marasmiineae</taxon>
        <taxon>Mycenaceae</taxon>
        <taxon>Favolaschia</taxon>
    </lineage>
</organism>
<dbReference type="EMBL" id="JAWWNJ010000135">
    <property type="protein sequence ID" value="KAK6984755.1"/>
    <property type="molecule type" value="Genomic_DNA"/>
</dbReference>
<reference evidence="2 3" key="1">
    <citation type="journal article" date="2024" name="J Genomics">
        <title>Draft genome sequencing and assembly of Favolaschia claudopus CIRM-BRFM 2984 isolated from oak limbs.</title>
        <authorList>
            <person name="Navarro D."/>
            <person name="Drula E."/>
            <person name="Chaduli D."/>
            <person name="Cazenave R."/>
            <person name="Ahrendt S."/>
            <person name="Wang J."/>
            <person name="Lipzen A."/>
            <person name="Daum C."/>
            <person name="Barry K."/>
            <person name="Grigoriev I.V."/>
            <person name="Favel A."/>
            <person name="Rosso M.N."/>
            <person name="Martin F."/>
        </authorList>
    </citation>
    <scope>NUCLEOTIDE SEQUENCE [LARGE SCALE GENOMIC DNA]</scope>
    <source>
        <strain evidence="2 3">CIRM-BRFM 2984</strain>
    </source>
</reference>
<keyword evidence="3" id="KW-1185">Reference proteome</keyword>
<sequence>MFDADHDDNQYDQGSGLDDNPGMQSYQDSSLRAASDTNGLPDPESKYNNGKGIDYILSVQPLLPPPKPNEKRRKNTGKLDPINQTIFAHEEDPLGQLLEAAIKAVDAQNVVKFKIVAGNLRLTGCTLTWSIQRTEYKKMKLASADDYDNLIEKATEKAKPLLTNEETEMAETTAQLKALYSCADKQCSFTTCFLGNPSGEHIAKIPEVDIENPPPDKMFRPAAAPDMVDDIDLLATRRRNNLAAKSTSPAITINNDFTGFAEILLYSGQNIPTKLAAKGLELEGPHLISFLSNSDLDNYLIVSDRLRLRYAHDQWQKGRIS</sequence>
<evidence type="ECO:0000313" key="3">
    <source>
        <dbReference type="Proteomes" id="UP001362999"/>
    </source>
</evidence>
<protein>
    <submittedName>
        <fullName evidence="2">Uncharacterized protein</fullName>
    </submittedName>
</protein>
<feature type="compositionally biased region" description="Polar residues" evidence="1">
    <location>
        <begin position="22"/>
        <end position="38"/>
    </location>
</feature>
<dbReference type="Proteomes" id="UP001362999">
    <property type="component" value="Unassembled WGS sequence"/>
</dbReference>